<reference evidence="2 3" key="1">
    <citation type="submission" date="2020-08" db="EMBL/GenBank/DDBJ databases">
        <title>Plant Genome Project.</title>
        <authorList>
            <person name="Zhang R.-G."/>
        </authorList>
    </citation>
    <scope>NUCLEOTIDE SEQUENCE [LARGE SCALE GENOMIC DNA]</scope>
    <source>
        <tissue evidence="2">Rhizome</tissue>
    </source>
</reference>
<dbReference type="Gene3D" id="1.20.1280.50">
    <property type="match status" value="1"/>
</dbReference>
<accession>A0A8J5LNC2</accession>
<dbReference type="CDD" id="cd22159">
    <property type="entry name" value="F-box_AtTIR1-like"/>
    <property type="match status" value="1"/>
</dbReference>
<dbReference type="Proteomes" id="UP000734854">
    <property type="component" value="Unassembled WGS sequence"/>
</dbReference>
<evidence type="ECO:0000313" key="3">
    <source>
        <dbReference type="Proteomes" id="UP000734854"/>
    </source>
</evidence>
<proteinExistence type="predicted"/>
<feature type="domain" description="F-box/LRR-repeat protein 15-like leucin rich repeat" evidence="1">
    <location>
        <begin position="452"/>
        <end position="621"/>
    </location>
</feature>
<gene>
    <name evidence="2" type="ORF">ZIOFF_023277</name>
</gene>
<dbReference type="PANTHER" id="PTHR13318">
    <property type="entry name" value="PARTNER OF PAIRED, ISOFORM B-RELATED"/>
    <property type="match status" value="1"/>
</dbReference>
<dbReference type="FunFam" id="3.80.10.10:FF:000276">
    <property type="entry name" value="F-box/LRR-repeat protein 3"/>
    <property type="match status" value="1"/>
</dbReference>
<dbReference type="Pfam" id="PF25372">
    <property type="entry name" value="DUF7885"/>
    <property type="match status" value="3"/>
</dbReference>
<keyword evidence="3" id="KW-1185">Reference proteome</keyword>
<dbReference type="GO" id="GO:0031146">
    <property type="term" value="P:SCF-dependent proteasomal ubiquitin-dependent protein catabolic process"/>
    <property type="evidence" value="ECO:0007669"/>
    <property type="project" value="TreeGrafter"/>
</dbReference>
<dbReference type="GO" id="GO:0019005">
    <property type="term" value="C:SCF ubiquitin ligase complex"/>
    <property type="evidence" value="ECO:0007669"/>
    <property type="project" value="TreeGrafter"/>
</dbReference>
<feature type="domain" description="F-box/LRR-repeat protein 15-like leucin rich repeat" evidence="1">
    <location>
        <begin position="132"/>
        <end position="262"/>
    </location>
</feature>
<dbReference type="InterPro" id="IPR057207">
    <property type="entry name" value="FBXL15_LRR"/>
</dbReference>
<dbReference type="EMBL" id="JACMSC010000006">
    <property type="protein sequence ID" value="KAG6519769.1"/>
    <property type="molecule type" value="Genomic_DNA"/>
</dbReference>
<dbReference type="AlphaFoldDB" id="A0A8J5LNC2"/>
<evidence type="ECO:0000259" key="1">
    <source>
        <dbReference type="Pfam" id="PF25372"/>
    </source>
</evidence>
<dbReference type="InterPro" id="IPR006553">
    <property type="entry name" value="Leu-rich_rpt_Cys-con_subtyp"/>
</dbReference>
<dbReference type="Gene3D" id="3.80.10.10">
    <property type="entry name" value="Ribonuclease Inhibitor"/>
    <property type="match status" value="5"/>
</dbReference>
<protein>
    <recommendedName>
        <fullName evidence="1">F-box/LRR-repeat protein 15-like leucin rich repeat domain-containing protein</fullName>
    </recommendedName>
</protein>
<dbReference type="InterPro" id="IPR032675">
    <property type="entry name" value="LRR_dom_sf"/>
</dbReference>
<sequence>MVSVPRGDAEATMNRPRPCDSDMSTVFSLDLLANILDRVSDPRDRKSCRLVCHGFLRAEEIHRRSLRVLRLEVLPGLLRRYAAGLECLDLSACPALDDRAFSAALAAGAGQWRLRSVSLSRASGVGWRGLAALVDACPRLEAVDLSHCVGVGDREAAALANAAGLRELRLDKCLGLTDVGLAKVAVGCAGLEKLGIKWCLEISDIGIDLLAKKCQDLKELDISYLKISNRSINSISSLGKLEVLNMVGCSFVDDEGLQFLKHRNNSLRVINNTADVDSSAKPFEWNRLICFLSLVHALLQSINISRCENVTSSGLTSVIEGNSGLQKLNVGDCFPELASLFFSKLNDLKDSLTVLKLDGFQVSASSLKIIGLNCKNLAKIGLSKCQSVTDEGIFELVANCVHLTTIDLTCCHLLTDRALISIGDQCKKLRCLRLESCNLITDKGLECIGTCCSSLEEIDLTDCSLSSTAMKYLSQCSKLVVLKLGLCYMISDEGLVLLASNCKKLRELDLYRCVEITDDGLAAIAAGCKKIQKLNLCYCTKITDGGLRHVSRLEELRDLELRGLCHVTSSGIAKIAMGCRHLSELDLKRCNLVDDGGLFALAQYTENLRQINISYCSISGTGLCMLLGTLKCLQDVKLVHLSLVPIEWFEIALRASYEKLKKLKLLIGLRNLLSPLLIEKLHSRGCRIRWVEKPFAARR</sequence>
<dbReference type="SUPFAM" id="SSF52047">
    <property type="entry name" value="RNI-like"/>
    <property type="match status" value="3"/>
</dbReference>
<feature type="domain" description="F-box/LRR-repeat protein 15-like leucin rich repeat" evidence="1">
    <location>
        <begin position="299"/>
        <end position="446"/>
    </location>
</feature>
<dbReference type="PANTHER" id="PTHR13318:SF272">
    <property type="entry name" value="OS12G0552700 PROTEIN"/>
    <property type="match status" value="1"/>
</dbReference>
<organism evidence="2 3">
    <name type="scientific">Zingiber officinale</name>
    <name type="common">Ginger</name>
    <name type="synonym">Amomum zingiber</name>
    <dbReference type="NCBI Taxonomy" id="94328"/>
    <lineage>
        <taxon>Eukaryota</taxon>
        <taxon>Viridiplantae</taxon>
        <taxon>Streptophyta</taxon>
        <taxon>Embryophyta</taxon>
        <taxon>Tracheophyta</taxon>
        <taxon>Spermatophyta</taxon>
        <taxon>Magnoliopsida</taxon>
        <taxon>Liliopsida</taxon>
        <taxon>Zingiberales</taxon>
        <taxon>Zingiberaceae</taxon>
        <taxon>Zingiber</taxon>
    </lineage>
</organism>
<comment type="caution">
    <text evidence="2">The sequence shown here is derived from an EMBL/GenBank/DDBJ whole genome shotgun (WGS) entry which is preliminary data.</text>
</comment>
<dbReference type="FunFam" id="3.80.10.10:FF:000518">
    <property type="entry name" value="F-box family protein"/>
    <property type="match status" value="1"/>
</dbReference>
<name>A0A8J5LNC2_ZINOF</name>
<evidence type="ECO:0000313" key="2">
    <source>
        <dbReference type="EMBL" id="KAG6519769.1"/>
    </source>
</evidence>
<dbReference type="SMART" id="SM00367">
    <property type="entry name" value="LRR_CC"/>
    <property type="match status" value="17"/>
</dbReference>